<evidence type="ECO:0000313" key="9">
    <source>
        <dbReference type="EMBL" id="PON29654.1"/>
    </source>
</evidence>
<dbReference type="STRING" id="398673.A0A2P4ZZC7"/>
<comment type="caution">
    <text evidence="9">The sequence shown here is derived from an EMBL/GenBank/DDBJ whole genome shotgun (WGS) entry which is preliminary data.</text>
</comment>
<keyword evidence="6" id="KW-0863">Zinc-finger</keyword>
<evidence type="ECO:0000256" key="3">
    <source>
        <dbReference type="ARBA" id="ARBA00023015"/>
    </source>
</evidence>
<accession>A0A2P4ZZC7</accession>
<dbReference type="PROSITE" id="PS00028">
    <property type="entry name" value="ZINC_FINGER_C2H2_1"/>
    <property type="match status" value="2"/>
</dbReference>
<dbReference type="PANTHER" id="PTHR47660">
    <property type="entry name" value="TRANSCRIPTION FACTOR WITH C2H2 AND ZN(2)-CYS(6) DNA BINDING DOMAIN (EUROFUNG)-RELATED-RELATED"/>
    <property type="match status" value="1"/>
</dbReference>
<protein>
    <recommendedName>
        <fullName evidence="8">C2H2-type domain-containing protein</fullName>
    </recommendedName>
</protein>
<dbReference type="PROSITE" id="PS51257">
    <property type="entry name" value="PROKAR_LIPOPROTEIN"/>
    <property type="match status" value="1"/>
</dbReference>
<dbReference type="RefSeq" id="XP_024406483.1">
    <property type="nucleotide sequence ID" value="XM_024548872.1"/>
</dbReference>
<evidence type="ECO:0000256" key="7">
    <source>
        <dbReference type="SAM" id="MobiDB-lite"/>
    </source>
</evidence>
<keyword evidence="1" id="KW-0479">Metal-binding</keyword>
<evidence type="ECO:0000313" key="10">
    <source>
        <dbReference type="Proteomes" id="UP000054821"/>
    </source>
</evidence>
<keyword evidence="3" id="KW-0805">Transcription regulation</keyword>
<evidence type="ECO:0000256" key="4">
    <source>
        <dbReference type="ARBA" id="ARBA00023163"/>
    </source>
</evidence>
<proteinExistence type="predicted"/>
<dbReference type="InterPro" id="IPR013087">
    <property type="entry name" value="Znf_C2H2_type"/>
</dbReference>
<evidence type="ECO:0000256" key="5">
    <source>
        <dbReference type="ARBA" id="ARBA00023242"/>
    </source>
</evidence>
<keyword evidence="2" id="KW-0862">Zinc</keyword>
<keyword evidence="4" id="KW-0804">Transcription</keyword>
<evidence type="ECO:0000256" key="2">
    <source>
        <dbReference type="ARBA" id="ARBA00022833"/>
    </source>
</evidence>
<evidence type="ECO:0000259" key="8">
    <source>
        <dbReference type="PROSITE" id="PS50157"/>
    </source>
</evidence>
<dbReference type="GeneID" id="29990999"/>
<dbReference type="SMART" id="SM00355">
    <property type="entry name" value="ZnF_C2H2"/>
    <property type="match status" value="2"/>
</dbReference>
<feature type="domain" description="C2H2-type" evidence="8">
    <location>
        <begin position="27"/>
        <end position="49"/>
    </location>
</feature>
<name>A0A2P4ZZC7_9HYPO</name>
<dbReference type="AlphaFoldDB" id="A0A2P4ZZC7"/>
<dbReference type="PANTHER" id="PTHR47660:SF2">
    <property type="entry name" value="TRANSCRIPTION FACTOR WITH C2H2 AND ZN(2)-CYS(6) DNA BINDING DOMAIN (EUROFUNG)"/>
    <property type="match status" value="1"/>
</dbReference>
<sequence length="804" mass="89900">MKSANMIRRANVMAYTSRPSSQMAAIFSCDKCSEAYASPADLDHHRQIHDFNHHPSRFASPVDESRSRSMTAGQARVEPAVVTSVVTTRCFFFCSTCNTRVGSPSCLIRHNEQYHQSASSGRENGMPEGHMPQPSREVPSPEPSWNPGSAFGPPTSWEQGVQMQSAPPANYSPIGPDHPSNPPPNIVATVFNPQYVAHMPPIPASNASQASDVSWIDFLVPIEGREPYNQIVEYEDPNFPPSIDQFWPRLVDIHLSGYHFAGEVLAASQESLRLFFEAGGVPRVYEAVEAQAPFLPAMNLLNQLCANYFAYWQSKQPALHFASWNFIDCPMALVSSMACVGSIITQDSEVLQQASYINEQCISEINRLTESLQYTDIEYIAALCIHQTYLIGSGHEQIHQHADRVRSYMIQGLQAQNLLGPNLFDPVDILPLSCLTADAVDTEWRAWVNQEQKLRVAWMVFEYDCSLSLLTGRPCAIALRHLPKVFPCEDALYNASNAYTWSELASRTSSLQGPEVSSIITLTINRLNLPHTASSWTKRLCAHVFERLLRGLLDPEQQIDTIASAREINLHLMSSLSDIQMKLLWSISYLGKSASIYNQSPATLHTTGDADDYGMLSTFKLTHQSNHFSLCTRIMYAIRFITLAAISPPTDSHHAEVPAMQQRLLLEFASVPYHARLYVYNAGQMFRTARESLLVTPVDYLRIFTAYLAILAFVKYGPSSRCDVPGVDPFHADVFPFFPTSSDRWLEYGGPATVGDCGVFYPGCSTELIMRDASRELCSPGGWKLKRRYYCVLARFNALEVRRS</sequence>
<evidence type="ECO:0000256" key="1">
    <source>
        <dbReference type="ARBA" id="ARBA00022723"/>
    </source>
</evidence>
<dbReference type="EMBL" id="JPDN02000004">
    <property type="protein sequence ID" value="PON29654.1"/>
    <property type="molecule type" value="Genomic_DNA"/>
</dbReference>
<dbReference type="GO" id="GO:0006351">
    <property type="term" value="P:DNA-templated transcription"/>
    <property type="evidence" value="ECO:0007669"/>
    <property type="project" value="InterPro"/>
</dbReference>
<dbReference type="PROSITE" id="PS50157">
    <property type="entry name" value="ZINC_FINGER_C2H2_2"/>
    <property type="match status" value="1"/>
</dbReference>
<dbReference type="Proteomes" id="UP000054821">
    <property type="component" value="Unassembled WGS sequence"/>
</dbReference>
<dbReference type="GO" id="GO:0008270">
    <property type="term" value="F:zinc ion binding"/>
    <property type="evidence" value="ECO:0007669"/>
    <property type="project" value="UniProtKB-KW"/>
</dbReference>
<dbReference type="GO" id="GO:0003677">
    <property type="term" value="F:DNA binding"/>
    <property type="evidence" value="ECO:0007669"/>
    <property type="project" value="InterPro"/>
</dbReference>
<feature type="compositionally biased region" description="Polar residues" evidence="7">
    <location>
        <begin position="156"/>
        <end position="167"/>
    </location>
</feature>
<keyword evidence="5" id="KW-0539">Nucleus</keyword>
<reference evidence="9 10" key="1">
    <citation type="journal article" date="2016" name="Genome Announc.">
        <title>Draft Whole-Genome Sequence of Trichoderma gamsii T6085, a Promising Biocontrol Agent of Fusarium Head Blight on Wheat.</title>
        <authorList>
            <person name="Baroncelli R."/>
            <person name="Zapparata A."/>
            <person name="Piaggeschi G."/>
            <person name="Sarrocco S."/>
            <person name="Vannacci G."/>
        </authorList>
    </citation>
    <scope>NUCLEOTIDE SEQUENCE [LARGE SCALE GENOMIC DNA]</scope>
    <source>
        <strain evidence="9 10">T6085</strain>
    </source>
</reference>
<feature type="region of interest" description="Disordered" evidence="7">
    <location>
        <begin position="117"/>
        <end position="186"/>
    </location>
</feature>
<keyword evidence="10" id="KW-1185">Reference proteome</keyword>
<dbReference type="InterPro" id="IPR007219">
    <property type="entry name" value="XnlR_reg_dom"/>
</dbReference>
<gene>
    <name evidence="9" type="ORF">TGAM01_v201903</name>
</gene>
<organism evidence="9 10">
    <name type="scientific">Trichoderma gamsii</name>
    <dbReference type="NCBI Taxonomy" id="398673"/>
    <lineage>
        <taxon>Eukaryota</taxon>
        <taxon>Fungi</taxon>
        <taxon>Dikarya</taxon>
        <taxon>Ascomycota</taxon>
        <taxon>Pezizomycotina</taxon>
        <taxon>Sordariomycetes</taxon>
        <taxon>Hypocreomycetidae</taxon>
        <taxon>Hypocreales</taxon>
        <taxon>Hypocreaceae</taxon>
        <taxon>Trichoderma</taxon>
    </lineage>
</organism>
<evidence type="ECO:0000256" key="6">
    <source>
        <dbReference type="PROSITE-ProRule" id="PRU00042"/>
    </source>
</evidence>
<dbReference type="Pfam" id="PF04082">
    <property type="entry name" value="Fungal_trans"/>
    <property type="match status" value="1"/>
</dbReference>
<dbReference type="CDD" id="cd12148">
    <property type="entry name" value="fungal_TF_MHR"/>
    <property type="match status" value="1"/>
</dbReference>